<evidence type="ECO:0000256" key="7">
    <source>
        <dbReference type="SAM" id="Coils"/>
    </source>
</evidence>
<dbReference type="InterPro" id="IPR036859">
    <property type="entry name" value="CAP-Gly_dom_sf"/>
</dbReference>
<keyword evidence="2" id="KW-0963">Cytoplasm</keyword>
<gene>
    <name evidence="10" type="ORF">MATL_G00182700</name>
</gene>
<reference evidence="10" key="1">
    <citation type="submission" date="2021-01" db="EMBL/GenBank/DDBJ databases">
        <authorList>
            <person name="Zahm M."/>
            <person name="Roques C."/>
            <person name="Cabau C."/>
            <person name="Klopp C."/>
            <person name="Donnadieu C."/>
            <person name="Jouanno E."/>
            <person name="Lampietro C."/>
            <person name="Louis A."/>
            <person name="Herpin A."/>
            <person name="Echchiki A."/>
            <person name="Berthelot C."/>
            <person name="Parey E."/>
            <person name="Roest-Crollius H."/>
            <person name="Braasch I."/>
            <person name="Postlethwait J."/>
            <person name="Bobe J."/>
            <person name="Montfort J."/>
            <person name="Bouchez O."/>
            <person name="Begum T."/>
            <person name="Mejri S."/>
            <person name="Adams A."/>
            <person name="Chen W.-J."/>
            <person name="Guiguen Y."/>
        </authorList>
    </citation>
    <scope>NUCLEOTIDE SEQUENCE</scope>
    <source>
        <strain evidence="10">YG-15Mar2019-1</strain>
        <tissue evidence="10">Brain</tissue>
    </source>
</reference>
<feature type="compositionally biased region" description="Basic and acidic residues" evidence="8">
    <location>
        <begin position="362"/>
        <end position="376"/>
    </location>
</feature>
<feature type="compositionally biased region" description="Basic residues" evidence="8">
    <location>
        <begin position="1"/>
        <end position="10"/>
    </location>
</feature>
<feature type="region of interest" description="Disordered" evidence="8">
    <location>
        <begin position="355"/>
        <end position="425"/>
    </location>
</feature>
<dbReference type="PROSITE" id="PS50245">
    <property type="entry name" value="CAP_GLY_2"/>
    <property type="match status" value="1"/>
</dbReference>
<feature type="domain" description="CAP-Gly" evidence="9">
    <location>
        <begin position="316"/>
        <end position="350"/>
    </location>
</feature>
<keyword evidence="11" id="KW-1185">Reference proteome</keyword>
<dbReference type="GO" id="GO:0005819">
    <property type="term" value="C:spindle"/>
    <property type="evidence" value="ECO:0007669"/>
    <property type="project" value="UniProtKB-SubCell"/>
</dbReference>
<feature type="compositionally biased region" description="Low complexity" evidence="8">
    <location>
        <begin position="105"/>
        <end position="143"/>
    </location>
</feature>
<feature type="region of interest" description="Disordered" evidence="8">
    <location>
        <begin position="1"/>
        <end position="22"/>
    </location>
</feature>
<dbReference type="Gene3D" id="2.30.30.190">
    <property type="entry name" value="CAP Gly-rich-like domain"/>
    <property type="match status" value="1"/>
</dbReference>
<dbReference type="InterPro" id="IPR000938">
    <property type="entry name" value="CAP-Gly_domain"/>
</dbReference>
<evidence type="ECO:0000256" key="1">
    <source>
        <dbReference type="ARBA" id="ARBA00004186"/>
    </source>
</evidence>
<dbReference type="Pfam" id="PF01302">
    <property type="entry name" value="CAP_GLY"/>
    <property type="match status" value="1"/>
</dbReference>
<feature type="region of interest" description="Disordered" evidence="8">
    <location>
        <begin position="92"/>
        <end position="157"/>
    </location>
</feature>
<comment type="subcellular location">
    <subcellularLocation>
        <location evidence="1">Cytoplasm</location>
        <location evidence="1">Cytoskeleton</location>
        <location evidence="1">Spindle</location>
    </subcellularLocation>
</comment>
<dbReference type="OrthoDB" id="2130750at2759"/>
<evidence type="ECO:0000256" key="5">
    <source>
        <dbReference type="ARBA" id="ARBA00023054"/>
    </source>
</evidence>
<dbReference type="GO" id="GO:0005874">
    <property type="term" value="C:microtubule"/>
    <property type="evidence" value="ECO:0007669"/>
    <property type="project" value="UniProtKB-KW"/>
</dbReference>
<evidence type="ECO:0000256" key="8">
    <source>
        <dbReference type="SAM" id="MobiDB-lite"/>
    </source>
</evidence>
<feature type="compositionally biased region" description="Pro residues" evidence="8">
    <location>
        <begin position="183"/>
        <end position="193"/>
    </location>
</feature>
<dbReference type="PANTHER" id="PTHR18916">
    <property type="entry name" value="DYNACTIN 1-RELATED MICROTUBULE-BINDING"/>
    <property type="match status" value="1"/>
</dbReference>
<keyword evidence="5 7" id="KW-0175">Coiled coil</keyword>
<evidence type="ECO:0000313" key="11">
    <source>
        <dbReference type="Proteomes" id="UP001046870"/>
    </source>
</evidence>
<feature type="region of interest" description="Disordered" evidence="8">
    <location>
        <begin position="182"/>
        <end position="288"/>
    </location>
</feature>
<dbReference type="Proteomes" id="UP001046870">
    <property type="component" value="Chromosome 15"/>
</dbReference>
<evidence type="ECO:0000256" key="6">
    <source>
        <dbReference type="ARBA" id="ARBA00023212"/>
    </source>
</evidence>
<dbReference type="AlphaFoldDB" id="A0A9D3PRN9"/>
<dbReference type="SUPFAM" id="SSF74924">
    <property type="entry name" value="Cap-Gly domain"/>
    <property type="match status" value="1"/>
</dbReference>
<protein>
    <recommendedName>
        <fullName evidence="9">CAP-Gly domain-containing protein</fullName>
    </recommendedName>
</protein>
<feature type="coiled-coil region" evidence="7">
    <location>
        <begin position="60"/>
        <end position="87"/>
    </location>
</feature>
<feature type="compositionally biased region" description="Basic and acidic residues" evidence="8">
    <location>
        <begin position="269"/>
        <end position="278"/>
    </location>
</feature>
<keyword evidence="3" id="KW-0493">Microtubule</keyword>
<evidence type="ECO:0000313" key="10">
    <source>
        <dbReference type="EMBL" id="KAG7464007.1"/>
    </source>
</evidence>
<keyword evidence="6" id="KW-0206">Cytoskeleton</keyword>
<dbReference type="EMBL" id="JAFDVH010000015">
    <property type="protein sequence ID" value="KAG7464007.1"/>
    <property type="molecule type" value="Genomic_DNA"/>
</dbReference>
<evidence type="ECO:0000259" key="9">
    <source>
        <dbReference type="PROSITE" id="PS50245"/>
    </source>
</evidence>
<accession>A0A9D3PRN9</accession>
<comment type="caution">
    <text evidence="10">The sequence shown here is derived from an EMBL/GenBank/DDBJ whole genome shotgun (WGS) entry which is preliminary data.</text>
</comment>
<organism evidence="10 11">
    <name type="scientific">Megalops atlanticus</name>
    <name type="common">Tarpon</name>
    <name type="synonym">Clupea gigantea</name>
    <dbReference type="NCBI Taxonomy" id="7932"/>
    <lineage>
        <taxon>Eukaryota</taxon>
        <taxon>Metazoa</taxon>
        <taxon>Chordata</taxon>
        <taxon>Craniata</taxon>
        <taxon>Vertebrata</taxon>
        <taxon>Euteleostomi</taxon>
        <taxon>Actinopterygii</taxon>
        <taxon>Neopterygii</taxon>
        <taxon>Teleostei</taxon>
        <taxon>Elopiformes</taxon>
        <taxon>Megalopidae</taxon>
        <taxon>Megalops</taxon>
    </lineage>
</organism>
<feature type="compositionally biased region" description="Pro residues" evidence="8">
    <location>
        <begin position="144"/>
        <end position="154"/>
    </location>
</feature>
<sequence length="425" mass="46178">MSDHGRRPRRNSQESDSPNCRTECCPEPGCLEEDKEIASQAVLFVINGARKGTVHLCSSIAELLRENRRLQRIVEAQRAVIEQLRSATLVVRGPASPGGAQTRAPHTPSSTSSHSSPSLFLSTSQDTSVSSSPSSRRSSLSPGARPPSLPPLASPQPSDLILHRKVTADHLQAAMHQMECPRLPTPLVDPCPSSPRFRRRASHPRHGEARKSEGRAKGQYSPDSDTLTSGKKHKRKEKHISGDLAEEPGAERVPPDPGEDQRGSPPHPRASERPDSRVLNRKKHPLKLNDRVVLGRKQKGAVRYIGRLENAASSEVYIGVELDTACGDNDGTLGGRRYFKCKPNHGTFATISQIKKLSKPTGSHDDHDSHAYRPESSDSGGGGSSAPRKSPKNRLRRTRNLMDINALVHCDPEPRGSGAGQEGVS</sequence>
<evidence type="ECO:0000256" key="4">
    <source>
        <dbReference type="ARBA" id="ARBA00023017"/>
    </source>
</evidence>
<evidence type="ECO:0000256" key="2">
    <source>
        <dbReference type="ARBA" id="ARBA00022490"/>
    </source>
</evidence>
<dbReference type="GO" id="GO:0030286">
    <property type="term" value="C:dynein complex"/>
    <property type="evidence" value="ECO:0007669"/>
    <property type="project" value="UniProtKB-KW"/>
</dbReference>
<name>A0A9D3PRN9_MEGAT</name>
<dbReference type="PANTHER" id="PTHR18916:SF6">
    <property type="entry name" value="DYNACTIN SUBUNIT 1"/>
    <property type="match status" value="1"/>
</dbReference>
<proteinExistence type="predicted"/>
<dbReference type="SMART" id="SM01052">
    <property type="entry name" value="CAP_GLY"/>
    <property type="match status" value="1"/>
</dbReference>
<evidence type="ECO:0000256" key="3">
    <source>
        <dbReference type="ARBA" id="ARBA00022701"/>
    </source>
</evidence>
<feature type="compositionally biased region" description="Basic and acidic residues" evidence="8">
    <location>
        <begin position="249"/>
        <end position="262"/>
    </location>
</feature>
<keyword evidence="4" id="KW-0243">Dynein</keyword>
<feature type="compositionally biased region" description="Basic residues" evidence="8">
    <location>
        <begin position="389"/>
        <end position="399"/>
    </location>
</feature>
<feature type="compositionally biased region" description="Basic and acidic residues" evidence="8">
    <location>
        <begin position="205"/>
        <end position="216"/>
    </location>
</feature>